<organism evidence="15 16">
    <name type="scientific">Mycolicibacterium flavescens</name>
    <name type="common">Mycobacterium flavescens</name>
    <dbReference type="NCBI Taxonomy" id="1776"/>
    <lineage>
        <taxon>Bacteria</taxon>
        <taxon>Bacillati</taxon>
        <taxon>Actinomycetota</taxon>
        <taxon>Actinomycetes</taxon>
        <taxon>Mycobacteriales</taxon>
        <taxon>Mycobacteriaceae</taxon>
        <taxon>Mycolicibacterium</taxon>
    </lineage>
</organism>
<gene>
    <name evidence="15" type="ORF">BHQ18_18600</name>
</gene>
<evidence type="ECO:0000256" key="4">
    <source>
        <dbReference type="ARBA" id="ARBA00022670"/>
    </source>
</evidence>
<evidence type="ECO:0000313" key="15">
    <source>
        <dbReference type="EMBL" id="ODQ88490.1"/>
    </source>
</evidence>
<evidence type="ECO:0000256" key="12">
    <source>
        <dbReference type="SAM" id="Phobius"/>
    </source>
</evidence>
<name>A0A1E3RF36_MYCFV</name>
<evidence type="ECO:0000256" key="5">
    <source>
        <dbReference type="ARBA" id="ARBA00022692"/>
    </source>
</evidence>
<evidence type="ECO:0000256" key="6">
    <source>
        <dbReference type="ARBA" id="ARBA00022729"/>
    </source>
</evidence>
<keyword evidence="9 12" id="KW-1133">Transmembrane helix</keyword>
<keyword evidence="4 11" id="KW-0645">Protease</keyword>
<feature type="active site" description="Charge relay system" evidence="11">
    <location>
        <position position="334"/>
    </location>
</feature>
<comment type="similarity">
    <text evidence="2 11">Belongs to the peptidase S8 family.</text>
</comment>
<dbReference type="GO" id="GO:0016485">
    <property type="term" value="P:protein processing"/>
    <property type="evidence" value="ECO:0007669"/>
    <property type="project" value="TreeGrafter"/>
</dbReference>
<keyword evidence="10 12" id="KW-0472">Membrane</keyword>
<comment type="caution">
    <text evidence="15">The sequence shown here is derived from an EMBL/GenBank/DDBJ whole genome shotgun (WGS) entry which is preliminary data.</text>
</comment>
<dbReference type="EMBL" id="MIHA01000014">
    <property type="protein sequence ID" value="ODQ88490.1"/>
    <property type="molecule type" value="Genomic_DNA"/>
</dbReference>
<dbReference type="InterPro" id="IPR015500">
    <property type="entry name" value="Peptidase_S8_subtilisin-rel"/>
</dbReference>
<reference evidence="16" key="1">
    <citation type="submission" date="2016-09" db="EMBL/GenBank/DDBJ databases">
        <authorList>
            <person name="Greninger A.L."/>
            <person name="Jerome K.R."/>
            <person name="Mcnair B."/>
            <person name="Wallis C."/>
            <person name="Fang F."/>
        </authorList>
    </citation>
    <scope>NUCLEOTIDE SEQUENCE [LARGE SCALE GENOMIC DNA]</scope>
    <source>
        <strain evidence="16">M6</strain>
    </source>
</reference>
<proteinExistence type="inferred from homology"/>
<feature type="transmembrane region" description="Helical" evidence="12">
    <location>
        <begin position="421"/>
        <end position="440"/>
    </location>
</feature>
<keyword evidence="8 11" id="KW-0720">Serine protease</keyword>
<feature type="signal peptide" evidence="13">
    <location>
        <begin position="1"/>
        <end position="23"/>
    </location>
</feature>
<keyword evidence="6 13" id="KW-0732">Signal</keyword>
<evidence type="ECO:0000256" key="9">
    <source>
        <dbReference type="ARBA" id="ARBA00022989"/>
    </source>
</evidence>
<dbReference type="Pfam" id="PF00082">
    <property type="entry name" value="Peptidase_S8"/>
    <property type="match status" value="1"/>
</dbReference>
<evidence type="ECO:0000256" key="7">
    <source>
        <dbReference type="ARBA" id="ARBA00022801"/>
    </source>
</evidence>
<dbReference type="InterPro" id="IPR023834">
    <property type="entry name" value="T7SS_pept_S8A_mycosin"/>
</dbReference>
<evidence type="ECO:0000256" key="11">
    <source>
        <dbReference type="PROSITE-ProRule" id="PRU01240"/>
    </source>
</evidence>
<dbReference type="PANTHER" id="PTHR42884:SF14">
    <property type="entry name" value="NEUROENDOCRINE CONVERTASE 1"/>
    <property type="match status" value="1"/>
</dbReference>
<comment type="subcellular location">
    <subcellularLocation>
        <location evidence="1">Cell membrane</location>
        <topology evidence="1">Single-pass membrane protein</topology>
    </subcellularLocation>
</comment>
<accession>A0A1E3RF36</accession>
<dbReference type="Proteomes" id="UP000094053">
    <property type="component" value="Unassembled WGS sequence"/>
</dbReference>
<dbReference type="PANTHER" id="PTHR42884">
    <property type="entry name" value="PROPROTEIN CONVERTASE SUBTILISIN/KEXIN-RELATED"/>
    <property type="match status" value="1"/>
</dbReference>
<feature type="active site" description="Charge relay system" evidence="11">
    <location>
        <position position="123"/>
    </location>
</feature>
<dbReference type="NCBIfam" id="TIGR03921">
    <property type="entry name" value="T7SS_mycosin"/>
    <property type="match status" value="1"/>
</dbReference>
<evidence type="ECO:0000256" key="2">
    <source>
        <dbReference type="ARBA" id="ARBA00011073"/>
    </source>
</evidence>
<dbReference type="STRING" id="1776.BHQ18_18600"/>
<keyword evidence="3" id="KW-1003">Cell membrane</keyword>
<dbReference type="FunFam" id="3.40.50.200:FF:000018">
    <property type="entry name" value="Type VII secretion-associated serine protease mycosin"/>
    <property type="match status" value="1"/>
</dbReference>
<protein>
    <submittedName>
        <fullName evidence="15">Type VII secretion-associated serine protease mycosin</fullName>
    </submittedName>
</protein>
<feature type="chain" id="PRO_5009134798" evidence="13">
    <location>
        <begin position="24"/>
        <end position="453"/>
    </location>
</feature>
<evidence type="ECO:0000313" key="16">
    <source>
        <dbReference type="Proteomes" id="UP000094053"/>
    </source>
</evidence>
<dbReference type="Gene3D" id="3.40.50.200">
    <property type="entry name" value="Peptidase S8/S53 domain"/>
    <property type="match status" value="1"/>
</dbReference>
<feature type="domain" description="Peptidase S8/S53" evidence="14">
    <location>
        <begin position="83"/>
        <end position="381"/>
    </location>
</feature>
<sequence length="453" mass="46573">MRRIGVLLAAVLLALVSAPPAVAIEPPTIDPGAVPPDETGPDQPMELRRACSSPHVFPNSNFADRPWANDYLRISEAQKFANGAGITVAVIDTGVNGSPRVPAEPGGDFVDQAGNGMSDCDAHGTLTASIIAGRPSPTDGFVGVAPAARILSLRQTSSAFQPVGSRPDPNDPNTTVTAGSLRSLARAVVHAANLGAQVINISEAACYKVTRPIDETGLGAAINYAVHVKGSVIIIAAGNTGQDCTQNPPPDPAVPSDPRGWREVQTIVSPAWYSPLVLTVGGIAQNGQPSTFSMAGPWVDAAAPAENLVALGYDGNPVNALQGQDGLIPISGTSFAAAYVSGLAALVKQRFPTLTPAQVINRITATARHPGGGVDNYVGAGVVDPVAALTWDVPAGPERAPYKVKEIPPPVHIPPPDRGPITAVVIAGSVLAVVLGLGALTRRALTRRPQGRR</sequence>
<dbReference type="PRINTS" id="PR00723">
    <property type="entry name" value="SUBTILISIN"/>
</dbReference>
<evidence type="ECO:0000256" key="10">
    <source>
        <dbReference type="ARBA" id="ARBA00023136"/>
    </source>
</evidence>
<evidence type="ECO:0000256" key="13">
    <source>
        <dbReference type="SAM" id="SignalP"/>
    </source>
</evidence>
<evidence type="ECO:0000256" key="3">
    <source>
        <dbReference type="ARBA" id="ARBA00022475"/>
    </source>
</evidence>
<keyword evidence="16" id="KW-1185">Reference proteome</keyword>
<dbReference type="AlphaFoldDB" id="A0A1E3RF36"/>
<dbReference type="InterPro" id="IPR036852">
    <property type="entry name" value="Peptidase_S8/S53_dom_sf"/>
</dbReference>
<dbReference type="SUPFAM" id="SSF52743">
    <property type="entry name" value="Subtilisin-like"/>
    <property type="match status" value="1"/>
</dbReference>
<dbReference type="PROSITE" id="PS51892">
    <property type="entry name" value="SUBTILASE"/>
    <property type="match status" value="1"/>
</dbReference>
<evidence type="ECO:0000259" key="14">
    <source>
        <dbReference type="Pfam" id="PF00082"/>
    </source>
</evidence>
<dbReference type="RefSeq" id="WP_069415130.1">
    <property type="nucleotide sequence ID" value="NZ_JACKUL010000012.1"/>
</dbReference>
<dbReference type="GO" id="GO:0005886">
    <property type="term" value="C:plasma membrane"/>
    <property type="evidence" value="ECO:0007669"/>
    <property type="project" value="UniProtKB-SubCell"/>
</dbReference>
<keyword evidence="5 12" id="KW-0812">Transmembrane</keyword>
<dbReference type="OrthoDB" id="9798386at2"/>
<evidence type="ECO:0000256" key="1">
    <source>
        <dbReference type="ARBA" id="ARBA00004162"/>
    </source>
</evidence>
<feature type="active site" description="Charge relay system" evidence="11">
    <location>
        <position position="92"/>
    </location>
</feature>
<dbReference type="GO" id="GO:0004252">
    <property type="term" value="F:serine-type endopeptidase activity"/>
    <property type="evidence" value="ECO:0007669"/>
    <property type="project" value="UniProtKB-UniRule"/>
</dbReference>
<evidence type="ECO:0000256" key="8">
    <source>
        <dbReference type="ARBA" id="ARBA00022825"/>
    </source>
</evidence>
<dbReference type="InterPro" id="IPR000209">
    <property type="entry name" value="Peptidase_S8/S53_dom"/>
</dbReference>
<keyword evidence="7 11" id="KW-0378">Hydrolase</keyword>